<name>A0A4R5PQ21_9HYPH</name>
<proteinExistence type="predicted"/>
<evidence type="ECO:0000313" key="1">
    <source>
        <dbReference type="EMBL" id="TDH39038.1"/>
    </source>
</evidence>
<sequence length="85" mass="9978">MADVTQEFMYELMKRIHADIGELKLAQQETKAELVNMRGTMVAMQSDIHNMYGMLYRLDDRVARIEKRLDLREFTEGHSPYNPDA</sequence>
<dbReference type="EMBL" id="SMSI01000001">
    <property type="protein sequence ID" value="TDH39038.1"/>
    <property type="molecule type" value="Genomic_DNA"/>
</dbReference>
<organism evidence="1 2">
    <name type="scientific">Pseudohoeflea suaedae</name>
    <dbReference type="NCBI Taxonomy" id="877384"/>
    <lineage>
        <taxon>Bacteria</taxon>
        <taxon>Pseudomonadati</taxon>
        <taxon>Pseudomonadota</taxon>
        <taxon>Alphaproteobacteria</taxon>
        <taxon>Hyphomicrobiales</taxon>
        <taxon>Rhizobiaceae</taxon>
        <taxon>Pseudohoeflea</taxon>
    </lineage>
</organism>
<gene>
    <name evidence="1" type="ORF">E2A64_08120</name>
</gene>
<keyword evidence="2" id="KW-1185">Reference proteome</keyword>
<dbReference type="RefSeq" id="WP_133283871.1">
    <property type="nucleotide sequence ID" value="NZ_SMSI01000001.1"/>
</dbReference>
<comment type="caution">
    <text evidence="1">The sequence shown here is derived from an EMBL/GenBank/DDBJ whole genome shotgun (WGS) entry which is preliminary data.</text>
</comment>
<dbReference type="OrthoDB" id="8371972at2"/>
<protein>
    <submittedName>
        <fullName evidence="1">Uncharacterized protein</fullName>
    </submittedName>
</protein>
<dbReference type="AlphaFoldDB" id="A0A4R5PQ21"/>
<dbReference type="Proteomes" id="UP000295131">
    <property type="component" value="Unassembled WGS sequence"/>
</dbReference>
<reference evidence="1 2" key="1">
    <citation type="journal article" date="2013" name="Int. J. Syst. Evol. Microbiol.">
        <title>Hoeflea suaedae sp. nov., an endophytic bacterium isolated from the root of the halophyte Suaeda maritima.</title>
        <authorList>
            <person name="Chung E.J."/>
            <person name="Park J.A."/>
            <person name="Pramanik P."/>
            <person name="Bibi F."/>
            <person name="Jeon C.O."/>
            <person name="Chung Y.R."/>
        </authorList>
    </citation>
    <scope>NUCLEOTIDE SEQUENCE [LARGE SCALE GENOMIC DNA]</scope>
    <source>
        <strain evidence="1 2">YC6898</strain>
    </source>
</reference>
<accession>A0A4R5PQ21</accession>
<evidence type="ECO:0000313" key="2">
    <source>
        <dbReference type="Proteomes" id="UP000295131"/>
    </source>
</evidence>